<accession>A0A559K9K6</accession>
<gene>
    <name evidence="1" type="ORF">FPZ49_17310</name>
</gene>
<dbReference type="Pfam" id="PF11553">
    <property type="entry name" value="DUF3231"/>
    <property type="match status" value="2"/>
</dbReference>
<organism evidence="1 2">
    <name type="scientific">Paenibacillus cremeus</name>
    <dbReference type="NCBI Taxonomy" id="2163881"/>
    <lineage>
        <taxon>Bacteria</taxon>
        <taxon>Bacillati</taxon>
        <taxon>Bacillota</taxon>
        <taxon>Bacilli</taxon>
        <taxon>Bacillales</taxon>
        <taxon>Paenibacillaceae</taxon>
        <taxon>Paenibacillus</taxon>
    </lineage>
</organism>
<reference evidence="1 2" key="1">
    <citation type="submission" date="2019-07" db="EMBL/GenBank/DDBJ databases">
        <authorList>
            <person name="Kim J."/>
        </authorList>
    </citation>
    <scope>NUCLEOTIDE SEQUENCE [LARGE SCALE GENOMIC DNA]</scope>
    <source>
        <strain evidence="1 2">JC52</strain>
    </source>
</reference>
<dbReference type="Gene3D" id="1.20.1260.10">
    <property type="match status" value="2"/>
</dbReference>
<dbReference type="InterPro" id="IPR012347">
    <property type="entry name" value="Ferritin-like"/>
</dbReference>
<sequence>MNTTQLKLTSTEIGALWGQYVNGTMVNCVNKYMLSIVEDQSIREVFEDAIKITENQIQQVFAFIHNDGFPIPVGFTDSDINPNIQRLFSDLFCLDYLYLMTVHGINGHVYSLTTSVRKDLRDFFDSCLTEGKKMYHRTVDLLLEKGHFQRDPYFFPRANPEFIDSKKYLDGYWGDKRPLSATEIGNISLNLKKSIMAKTLGIAFSQIAGSKEIRKFLTDATETADDHIQLLSKKLKDDNLPVPMSWETEITESTDSPFSDKLIMYHTGFLYLTSQSYHGLGLAGSMRSDLIVDYERIILKDLTVTKNWFDIMIKNKWLEQPPIAPNRKEIAKDH</sequence>
<evidence type="ECO:0000313" key="2">
    <source>
        <dbReference type="Proteomes" id="UP000317036"/>
    </source>
</evidence>
<dbReference type="RefSeq" id="WP_144849126.1">
    <property type="nucleotide sequence ID" value="NZ_VNJI01000020.1"/>
</dbReference>
<evidence type="ECO:0000313" key="1">
    <source>
        <dbReference type="EMBL" id="TVY08808.1"/>
    </source>
</evidence>
<comment type="caution">
    <text evidence="1">The sequence shown here is derived from an EMBL/GenBank/DDBJ whole genome shotgun (WGS) entry which is preliminary data.</text>
</comment>
<dbReference type="EMBL" id="VNJI01000020">
    <property type="protein sequence ID" value="TVY08808.1"/>
    <property type="molecule type" value="Genomic_DNA"/>
</dbReference>
<proteinExistence type="predicted"/>
<protein>
    <submittedName>
        <fullName evidence="1">DUF3231 family protein</fullName>
    </submittedName>
</protein>
<name>A0A559K9K6_9BACL</name>
<keyword evidence="2" id="KW-1185">Reference proteome</keyword>
<dbReference type="OrthoDB" id="1675670at2"/>
<dbReference type="AlphaFoldDB" id="A0A559K9K6"/>
<dbReference type="Proteomes" id="UP000317036">
    <property type="component" value="Unassembled WGS sequence"/>
</dbReference>
<dbReference type="InterPro" id="IPR021617">
    <property type="entry name" value="DUF3231"/>
</dbReference>